<dbReference type="PATRIC" id="fig|80854.5.peg.714"/>
<dbReference type="KEGG" id="mvs:MVIS_0682"/>
<reference evidence="1 2" key="1">
    <citation type="submission" date="2016-11" db="EMBL/GenBank/DDBJ databases">
        <authorList>
            <person name="Jaros S."/>
            <person name="Januszkiewicz K."/>
            <person name="Wedrychowicz H."/>
        </authorList>
    </citation>
    <scope>NUCLEOTIDE SEQUENCE [LARGE SCALE GENOMIC DNA]</scope>
    <source>
        <strain evidence="1">NVI 5450</strain>
    </source>
</reference>
<dbReference type="Gene3D" id="3.40.50.1820">
    <property type="entry name" value="alpha/beta hydrolase"/>
    <property type="match status" value="1"/>
</dbReference>
<dbReference type="InterPro" id="IPR029058">
    <property type="entry name" value="AB_hydrolase_fold"/>
</dbReference>
<evidence type="ECO:0000313" key="1">
    <source>
        <dbReference type="EMBL" id="SGY84400.1"/>
    </source>
</evidence>
<dbReference type="EMBL" id="FPLD01000011">
    <property type="protein sequence ID" value="SGY84400.1"/>
    <property type="molecule type" value="Genomic_DNA"/>
</dbReference>
<dbReference type="PANTHER" id="PTHR46438">
    <property type="entry name" value="ALPHA/BETA-HYDROLASES SUPERFAMILY PROTEIN"/>
    <property type="match status" value="1"/>
</dbReference>
<dbReference type="PROSITE" id="PS51257">
    <property type="entry name" value="PROKAR_LIPOPROTEIN"/>
    <property type="match status" value="1"/>
</dbReference>
<sequence>MMIKFKRPKILPLAVVLSVTASLSLVGCSSMQQAVAASPSVGSVWGLGEMPIEDLNALYANEQSQWMDVNGMRIHYRDEGNPNGQPIVLIHGILSSLHTWKEWNKGLADKYRIISLDMPGFGLTGGPENPNDFSEALLHSSFEQFITQLKLDDFILVGNSLGGYISAHYAANYPDKIKKLILIDPAGAPQDLPFILSFASMPGINTLAANVFPPFIIAMGVKDVYGDQDLITKENMDRYIHLSLRPGAKQAYANTIAMLDEKNSQKTPLDFATITAPTLLMWGNKDIWVPQKLSEQWLQNIPGSSLIIYPNAGHVPMEEIPQQTLNDALTFINLK</sequence>
<dbReference type="STRING" id="80854.MVIS_0682"/>
<name>A0A090IAD1_9GAMM</name>
<protein>
    <submittedName>
        <fullName evidence="1">Probable hydrolase</fullName>
    </submittedName>
</protein>
<dbReference type="GO" id="GO:0016787">
    <property type="term" value="F:hydrolase activity"/>
    <property type="evidence" value="ECO:0007669"/>
    <property type="project" value="UniProtKB-KW"/>
</dbReference>
<dbReference type="Pfam" id="PF00561">
    <property type="entry name" value="Abhydrolase_1"/>
    <property type="match status" value="1"/>
</dbReference>
<accession>A0A090IAD1</accession>
<organism evidence="1 2">
    <name type="scientific">Moritella viscosa</name>
    <dbReference type="NCBI Taxonomy" id="80854"/>
    <lineage>
        <taxon>Bacteria</taxon>
        <taxon>Pseudomonadati</taxon>
        <taxon>Pseudomonadota</taxon>
        <taxon>Gammaproteobacteria</taxon>
        <taxon>Alteromonadales</taxon>
        <taxon>Moritellaceae</taxon>
        <taxon>Moritella</taxon>
    </lineage>
</organism>
<dbReference type="AlphaFoldDB" id="A0A090IAD1"/>
<gene>
    <name evidence="1" type="ORF">NVI5450_0389</name>
</gene>
<dbReference type="RefSeq" id="WP_244536256.1">
    <property type="nucleotide sequence ID" value="NZ_CAWRBC010000068.1"/>
</dbReference>
<dbReference type="SUPFAM" id="SSF53474">
    <property type="entry name" value="alpha/beta-Hydrolases"/>
    <property type="match status" value="1"/>
</dbReference>
<dbReference type="PANTHER" id="PTHR46438:SF11">
    <property type="entry name" value="LIPASE-RELATED"/>
    <property type="match status" value="1"/>
</dbReference>
<evidence type="ECO:0000313" key="2">
    <source>
        <dbReference type="Proteomes" id="UP000183794"/>
    </source>
</evidence>
<proteinExistence type="predicted"/>
<dbReference type="HOGENOM" id="CLU_020336_13_2_6"/>
<dbReference type="InterPro" id="IPR000073">
    <property type="entry name" value="AB_hydrolase_1"/>
</dbReference>
<dbReference type="PRINTS" id="PR00111">
    <property type="entry name" value="ABHYDROLASE"/>
</dbReference>
<keyword evidence="1" id="KW-0378">Hydrolase</keyword>
<dbReference type="Proteomes" id="UP000183794">
    <property type="component" value="Unassembled WGS sequence"/>
</dbReference>